<dbReference type="RefSeq" id="WP_382340944.1">
    <property type="nucleotide sequence ID" value="NZ_JBHSAB010000002.1"/>
</dbReference>
<proteinExistence type="predicted"/>
<name>A0ABV8CCT2_9GAMM</name>
<organism evidence="1 2">
    <name type="scientific">Legionella dresdenensis</name>
    <dbReference type="NCBI Taxonomy" id="450200"/>
    <lineage>
        <taxon>Bacteria</taxon>
        <taxon>Pseudomonadati</taxon>
        <taxon>Pseudomonadota</taxon>
        <taxon>Gammaproteobacteria</taxon>
        <taxon>Legionellales</taxon>
        <taxon>Legionellaceae</taxon>
        <taxon>Legionella</taxon>
    </lineage>
</organism>
<dbReference type="Proteomes" id="UP001595758">
    <property type="component" value="Unassembled WGS sequence"/>
</dbReference>
<evidence type="ECO:0000313" key="2">
    <source>
        <dbReference type="Proteomes" id="UP001595758"/>
    </source>
</evidence>
<sequence>MPGSNNDIHNSQGGLNNNWAFDLFTVRRDEIADLFEQLPEISIFNLWQYQSQEVPPEILQASNEHYAAWREAARNAMRTFDDSEIEPAIQFFKLVINGGEGGGQFRDNLFEKARNTEIPLFSPKQRLEIVDYLIRKYDVSGQFQAQQAMENKIKPLDDYGIFQSVNEAVAKSVRKPSAVLTPVQETRVKNEMHNALNELKEIIQEDYKKRLQELIEKKFGKDSAYINRSRITRSSQRDNLIRELKEFAARRETTAGQIMDKIESFGQLAQSDHETKSGWRFFAIGPLFHKTSGFKQTANELLAETEISAPRL</sequence>
<protein>
    <submittedName>
        <fullName evidence="1">Uncharacterized protein</fullName>
    </submittedName>
</protein>
<accession>A0ABV8CCT2</accession>
<gene>
    <name evidence="1" type="ORF">ACFORL_02900</name>
</gene>
<keyword evidence="2" id="KW-1185">Reference proteome</keyword>
<dbReference type="EMBL" id="JBHSAB010000002">
    <property type="protein sequence ID" value="MFC3908031.1"/>
    <property type="molecule type" value="Genomic_DNA"/>
</dbReference>
<comment type="caution">
    <text evidence="1">The sequence shown here is derived from an EMBL/GenBank/DDBJ whole genome shotgun (WGS) entry which is preliminary data.</text>
</comment>
<reference evidence="2" key="1">
    <citation type="journal article" date="2019" name="Int. J. Syst. Evol. Microbiol.">
        <title>The Global Catalogue of Microorganisms (GCM) 10K type strain sequencing project: providing services to taxonomists for standard genome sequencing and annotation.</title>
        <authorList>
            <consortium name="The Broad Institute Genomics Platform"/>
            <consortium name="The Broad Institute Genome Sequencing Center for Infectious Disease"/>
            <person name="Wu L."/>
            <person name="Ma J."/>
        </authorList>
    </citation>
    <scope>NUCLEOTIDE SEQUENCE [LARGE SCALE GENOMIC DNA]</scope>
    <source>
        <strain evidence="2">CCUG 59858</strain>
    </source>
</reference>
<evidence type="ECO:0000313" key="1">
    <source>
        <dbReference type="EMBL" id="MFC3908031.1"/>
    </source>
</evidence>